<dbReference type="KEGG" id="wma:WM2015_1662"/>
<gene>
    <name evidence="1" type="ORF">WM2015_1662</name>
</gene>
<sequence length="287" mass="30834">MSAPRLGSSLAVALLLAACAAAPERPRGGGPDAGSPALRALASSLTGDYATSASEADRPLGLSIGADPLIGKAPLVLTLTQQGETTRRFRLAIEHDPQNQPPWRGELAPLGPDGGIISRCPLKVQRTQDALNLQTEPDSCAFGEGSQRVSLLKEFHFEAGQVRIGDRLLPEGAETGSTPAQVHVFYRLLRFSGWAGVREGERWRISRNLVLHSADGRLRPADAAGMDLGFEIELDRYRINDEGPMLLRLSVHDIDDGSTLARAWADGRSRQIGIALPDLQVGLDRID</sequence>
<dbReference type="AlphaFoldDB" id="A0A0K0XWM4"/>
<dbReference type="Proteomes" id="UP000066624">
    <property type="component" value="Chromosome"/>
</dbReference>
<dbReference type="EMBL" id="CP012154">
    <property type="protein sequence ID" value="AKS42032.1"/>
    <property type="molecule type" value="Genomic_DNA"/>
</dbReference>
<dbReference type="OrthoDB" id="5801489at2"/>
<evidence type="ECO:0000313" key="2">
    <source>
        <dbReference type="Proteomes" id="UP000066624"/>
    </source>
</evidence>
<organism evidence="1 2">
    <name type="scientific">Wenzhouxiangella marina</name>
    <dbReference type="NCBI Taxonomy" id="1579979"/>
    <lineage>
        <taxon>Bacteria</taxon>
        <taxon>Pseudomonadati</taxon>
        <taxon>Pseudomonadota</taxon>
        <taxon>Gammaproteobacteria</taxon>
        <taxon>Chromatiales</taxon>
        <taxon>Wenzhouxiangellaceae</taxon>
        <taxon>Wenzhouxiangella</taxon>
    </lineage>
</organism>
<keyword evidence="2" id="KW-1185">Reference proteome</keyword>
<reference evidence="1 2" key="1">
    <citation type="submission" date="2015-07" db="EMBL/GenBank/DDBJ databases">
        <authorList>
            <person name="Noorani M."/>
        </authorList>
    </citation>
    <scope>NUCLEOTIDE SEQUENCE [LARGE SCALE GENOMIC DNA]</scope>
    <source>
        <strain evidence="1 2">KCTC 42284</strain>
    </source>
</reference>
<dbReference type="STRING" id="1579979.WM2015_1662"/>
<proteinExistence type="predicted"/>
<protein>
    <submittedName>
        <fullName evidence="1">Uncharacterized protein</fullName>
    </submittedName>
</protein>
<dbReference type="RefSeq" id="WP_156201011.1">
    <property type="nucleotide sequence ID" value="NZ_CP012154.1"/>
</dbReference>
<evidence type="ECO:0000313" key="1">
    <source>
        <dbReference type="EMBL" id="AKS42032.1"/>
    </source>
</evidence>
<dbReference type="PROSITE" id="PS51257">
    <property type="entry name" value="PROKAR_LIPOPROTEIN"/>
    <property type="match status" value="1"/>
</dbReference>
<name>A0A0K0XWM4_9GAMM</name>
<accession>A0A0K0XWM4</accession>